<dbReference type="PANTHER" id="PTHR45436">
    <property type="entry name" value="SENSOR HISTIDINE KINASE YKOH"/>
    <property type="match status" value="1"/>
</dbReference>
<dbReference type="SUPFAM" id="SSF158472">
    <property type="entry name" value="HAMP domain-like"/>
    <property type="match status" value="1"/>
</dbReference>
<dbReference type="GO" id="GO:0005886">
    <property type="term" value="C:plasma membrane"/>
    <property type="evidence" value="ECO:0007669"/>
    <property type="project" value="TreeGrafter"/>
</dbReference>
<dbReference type="Gene3D" id="3.30.565.10">
    <property type="entry name" value="Histidine kinase-like ATPase, C-terminal domain"/>
    <property type="match status" value="1"/>
</dbReference>
<evidence type="ECO:0000256" key="2">
    <source>
        <dbReference type="ARBA" id="ARBA00004141"/>
    </source>
</evidence>
<dbReference type="CDD" id="cd06225">
    <property type="entry name" value="HAMP"/>
    <property type="match status" value="1"/>
</dbReference>
<dbReference type="SMART" id="SM00304">
    <property type="entry name" value="HAMP"/>
    <property type="match status" value="1"/>
</dbReference>
<dbReference type="Pfam" id="PF00672">
    <property type="entry name" value="HAMP"/>
    <property type="match status" value="1"/>
</dbReference>
<dbReference type="CDD" id="cd00075">
    <property type="entry name" value="HATPase"/>
    <property type="match status" value="1"/>
</dbReference>
<dbReference type="Pfam" id="PF00512">
    <property type="entry name" value="HisKA"/>
    <property type="match status" value="1"/>
</dbReference>
<keyword evidence="10 11" id="KW-0472">Membrane</keyword>
<feature type="transmembrane region" description="Helical" evidence="11">
    <location>
        <begin position="165"/>
        <end position="188"/>
    </location>
</feature>
<dbReference type="PANTHER" id="PTHR45436:SF15">
    <property type="entry name" value="SENSOR HISTIDINE KINASE CUSS"/>
    <property type="match status" value="1"/>
</dbReference>
<evidence type="ECO:0000256" key="5">
    <source>
        <dbReference type="ARBA" id="ARBA00022679"/>
    </source>
</evidence>
<keyword evidence="8 11" id="KW-1133">Transmembrane helix</keyword>
<evidence type="ECO:0000256" key="11">
    <source>
        <dbReference type="SAM" id="Phobius"/>
    </source>
</evidence>
<dbReference type="Gene3D" id="1.10.287.130">
    <property type="match status" value="1"/>
</dbReference>
<dbReference type="SMART" id="SM00387">
    <property type="entry name" value="HATPase_c"/>
    <property type="match status" value="1"/>
</dbReference>
<evidence type="ECO:0000256" key="6">
    <source>
        <dbReference type="ARBA" id="ARBA00022692"/>
    </source>
</evidence>
<evidence type="ECO:0000256" key="4">
    <source>
        <dbReference type="ARBA" id="ARBA00022553"/>
    </source>
</evidence>
<dbReference type="AlphaFoldDB" id="A0A0S6UEN3"/>
<evidence type="ECO:0000256" key="1">
    <source>
        <dbReference type="ARBA" id="ARBA00000085"/>
    </source>
</evidence>
<gene>
    <name evidence="14" type="ORF">MTY_2594</name>
</gene>
<evidence type="ECO:0000256" key="8">
    <source>
        <dbReference type="ARBA" id="ARBA00022989"/>
    </source>
</evidence>
<dbReference type="FunFam" id="1.10.287.130:FF:000001">
    <property type="entry name" value="Two-component sensor histidine kinase"/>
    <property type="match status" value="1"/>
</dbReference>
<evidence type="ECO:0000313" key="14">
    <source>
        <dbReference type="EMBL" id="GAF27253.1"/>
    </source>
</evidence>
<dbReference type="InterPro" id="IPR050428">
    <property type="entry name" value="TCS_sensor_his_kinase"/>
</dbReference>
<dbReference type="SUPFAM" id="SSF47384">
    <property type="entry name" value="Homodimeric domain of signal transducing histidine kinase"/>
    <property type="match status" value="1"/>
</dbReference>
<keyword evidence="5" id="KW-0808">Transferase</keyword>
<accession>A0A0S6UEN3</accession>
<dbReference type="SMART" id="SM00388">
    <property type="entry name" value="HisKA"/>
    <property type="match status" value="1"/>
</dbReference>
<name>A0A0S6UEN3_NEOTH</name>
<dbReference type="InterPro" id="IPR003661">
    <property type="entry name" value="HisK_dim/P_dom"/>
</dbReference>
<reference evidence="14" key="1">
    <citation type="journal article" date="2014" name="Gene">
        <title>Genome-guided analysis of transformation efficiency and carbon dioxide assimilation by Moorella thermoacetica Y72.</title>
        <authorList>
            <person name="Tsukahara K."/>
            <person name="Kita A."/>
            <person name="Nakashimada Y."/>
            <person name="Hoshino T."/>
            <person name="Murakami K."/>
        </authorList>
    </citation>
    <scope>NUCLEOTIDE SEQUENCE [LARGE SCALE GENOMIC DNA]</scope>
    <source>
        <strain evidence="14">Y72</strain>
    </source>
</reference>
<dbReference type="PRINTS" id="PR00344">
    <property type="entry name" value="BCTRLSENSOR"/>
</dbReference>
<comment type="subcellular location">
    <subcellularLocation>
        <location evidence="2">Membrane</location>
        <topology evidence="2">Multi-pass membrane protein</topology>
    </subcellularLocation>
</comment>
<dbReference type="EC" id="2.7.13.3" evidence="3"/>
<evidence type="ECO:0000256" key="10">
    <source>
        <dbReference type="ARBA" id="ARBA00023136"/>
    </source>
</evidence>
<evidence type="ECO:0000259" key="12">
    <source>
        <dbReference type="PROSITE" id="PS50109"/>
    </source>
</evidence>
<keyword evidence="7 14" id="KW-0418">Kinase</keyword>
<comment type="catalytic activity">
    <reaction evidence="1">
        <text>ATP + protein L-histidine = ADP + protein N-phospho-L-histidine.</text>
        <dbReference type="EC" id="2.7.13.3"/>
    </reaction>
</comment>
<dbReference type="InterPro" id="IPR036890">
    <property type="entry name" value="HATPase_C_sf"/>
</dbReference>
<proteinExistence type="predicted"/>
<dbReference type="GO" id="GO:0000155">
    <property type="term" value="F:phosphorelay sensor kinase activity"/>
    <property type="evidence" value="ECO:0007669"/>
    <property type="project" value="InterPro"/>
</dbReference>
<dbReference type="CDD" id="cd00082">
    <property type="entry name" value="HisKA"/>
    <property type="match status" value="1"/>
</dbReference>
<feature type="domain" description="Histidine kinase" evidence="12">
    <location>
        <begin position="250"/>
        <end position="464"/>
    </location>
</feature>
<dbReference type="InterPro" id="IPR004358">
    <property type="entry name" value="Sig_transdc_His_kin-like_C"/>
</dbReference>
<keyword evidence="9" id="KW-0902">Two-component regulatory system</keyword>
<dbReference type="InterPro" id="IPR005467">
    <property type="entry name" value="His_kinase_dom"/>
</dbReference>
<dbReference type="PROSITE" id="PS50109">
    <property type="entry name" value="HIS_KIN"/>
    <property type="match status" value="1"/>
</dbReference>
<dbReference type="InterPro" id="IPR036097">
    <property type="entry name" value="HisK_dim/P_sf"/>
</dbReference>
<dbReference type="SUPFAM" id="SSF55874">
    <property type="entry name" value="ATPase domain of HSP90 chaperone/DNA topoisomerase II/histidine kinase"/>
    <property type="match status" value="1"/>
</dbReference>
<keyword evidence="6 11" id="KW-0812">Transmembrane</keyword>
<organism evidence="14">
    <name type="scientific">Moorella thermoacetica Y72</name>
    <dbReference type="NCBI Taxonomy" id="1325331"/>
    <lineage>
        <taxon>Bacteria</taxon>
        <taxon>Bacillati</taxon>
        <taxon>Bacillota</taxon>
        <taxon>Clostridia</taxon>
        <taxon>Neomoorellales</taxon>
        <taxon>Neomoorellaceae</taxon>
        <taxon>Neomoorella</taxon>
    </lineage>
</organism>
<dbReference type="Proteomes" id="UP000063718">
    <property type="component" value="Unassembled WGS sequence"/>
</dbReference>
<keyword evidence="4" id="KW-0597">Phosphoprotein</keyword>
<dbReference type="FunFam" id="3.30.565.10:FF:000049">
    <property type="entry name" value="Two-component sensor histidine kinase"/>
    <property type="match status" value="1"/>
</dbReference>
<dbReference type="Gene3D" id="6.10.340.10">
    <property type="match status" value="1"/>
</dbReference>
<sequence>MGGFNLRQKFSTWLRGIPLRWRLTAWYVFLLALILAGFSAFIYFNMSRSLKQGLDSLLFSQGEQVLSSLDNENGLPRLDPNLPLLPGTYFGLYDTGGKVLDTNMPADLATGFQVKGLTASRPATVEIKGAEWRVLLVPVREKGQQPYWVLVVRSVEETEKPLDRLLLFILIAIPMTLLVAAGGGIFLARRALQPIDRIAAKARQISATDLSRRLDLPHGNDEVGHLVATLDEMLDRLDRAFQRQRQFTADASHEFRTPLAVIRSQAEAALQRQHSPAEYRQALEIIRDQAERMGNLVAKLLLLARSDDRMEQMEMEPLDLGELVEGVTAEFQGMAAEKGLRQVKKIKEKVVVRGDQTRLTQLLANLVDNAIKYTPEGEVVISLERRGRQALLQVQDTGVGIPEEHLAHIFERFYRVDKARSRAEGGFGLGLAICDWIVRAHNGKIEVESAVGRGTTFKVWLPVE</sequence>
<evidence type="ECO:0000256" key="3">
    <source>
        <dbReference type="ARBA" id="ARBA00012438"/>
    </source>
</evidence>
<dbReference type="InterPro" id="IPR003660">
    <property type="entry name" value="HAMP_dom"/>
</dbReference>
<protein>
    <recommendedName>
        <fullName evidence="3">histidine kinase</fullName>
        <ecNumber evidence="3">2.7.13.3</ecNumber>
    </recommendedName>
</protein>
<evidence type="ECO:0000256" key="9">
    <source>
        <dbReference type="ARBA" id="ARBA00023012"/>
    </source>
</evidence>
<dbReference type="InterPro" id="IPR003594">
    <property type="entry name" value="HATPase_dom"/>
</dbReference>
<dbReference type="Pfam" id="PF02518">
    <property type="entry name" value="HATPase_c"/>
    <property type="match status" value="1"/>
</dbReference>
<feature type="transmembrane region" description="Helical" evidence="11">
    <location>
        <begin position="24"/>
        <end position="44"/>
    </location>
</feature>
<evidence type="ECO:0000259" key="13">
    <source>
        <dbReference type="PROSITE" id="PS50885"/>
    </source>
</evidence>
<dbReference type="PROSITE" id="PS50885">
    <property type="entry name" value="HAMP"/>
    <property type="match status" value="1"/>
</dbReference>
<dbReference type="EMBL" id="DF238840">
    <property type="protein sequence ID" value="GAF27253.1"/>
    <property type="molecule type" value="Genomic_DNA"/>
</dbReference>
<feature type="domain" description="HAMP" evidence="13">
    <location>
        <begin position="189"/>
        <end position="242"/>
    </location>
</feature>
<evidence type="ECO:0000256" key="7">
    <source>
        <dbReference type="ARBA" id="ARBA00022777"/>
    </source>
</evidence>